<reference evidence="2 3" key="1">
    <citation type="submission" date="2019-05" db="EMBL/GenBank/DDBJ databases">
        <title>Emergence of the Ug99 lineage of the wheat stem rust pathogen through somatic hybridization.</title>
        <authorList>
            <person name="Li F."/>
            <person name="Upadhyaya N.M."/>
            <person name="Sperschneider J."/>
            <person name="Matny O."/>
            <person name="Nguyen-Phuc H."/>
            <person name="Mago R."/>
            <person name="Raley C."/>
            <person name="Miller M.E."/>
            <person name="Silverstein K.A.T."/>
            <person name="Henningsen E."/>
            <person name="Hirsch C.D."/>
            <person name="Visser B."/>
            <person name="Pretorius Z.A."/>
            <person name="Steffenson B.J."/>
            <person name="Schwessinger B."/>
            <person name="Dodds P.N."/>
            <person name="Figueroa M."/>
        </authorList>
    </citation>
    <scope>NUCLEOTIDE SEQUENCE [LARGE SCALE GENOMIC DNA]</scope>
    <source>
        <strain evidence="2">21-0</strain>
    </source>
</reference>
<protein>
    <submittedName>
        <fullName evidence="2">Eukaryotic elongation factor-2 kinase</fullName>
    </submittedName>
</protein>
<keyword evidence="2" id="KW-0648">Protein biosynthesis</keyword>
<sequence length="503" mass="55923">MYYKRLAQESRAGKNKEPPPPKKTQQGGSKQSTAPASDKRWLKCGLLVYIDGILQKKTGIIKKMIKMNIKNPNFYEDLQKLIWDEFSTELLAAIDVEAFPDSPLQYTSLATGETRLTRQEDVIDLANTGLTISKPSNINLIYQHPQEEYGTSAVQTRATPVTTRASKRRRTEPVRKTSNSEGWELGGTSATHTPNDTGSLSTQIMQLGQPVRPSIGSNINIWTEGQRLVLYANNSTPPPEAENRPIWKISQHINAISLPLNFKVNRNKHVGKGSSCMSYPAKVQSFSDGIEVITNWVAKVRFAEKTPKVNNYASDALVYQCFAMHLEAHKIALRDCKKLDMNIKKKQIKFRISALVLVNQSGGQFDNNNAVDWCSILEHKDRRQRHYGGLLGMMEPGLHATTAQPICVSAQDKASPPSSPKPGTLVRVTPGAVRYLDFHSWTNTQGSEGLDGMKPHIFEQILGKENPGAVPTTGIVDFCYTFLDVPEKPSTQVFGPLLACRFS</sequence>
<dbReference type="GO" id="GO:0003746">
    <property type="term" value="F:translation elongation factor activity"/>
    <property type="evidence" value="ECO:0007669"/>
    <property type="project" value="UniProtKB-KW"/>
</dbReference>
<proteinExistence type="predicted"/>
<dbReference type="EMBL" id="VSWC01000014">
    <property type="protein sequence ID" value="KAA1115425.1"/>
    <property type="molecule type" value="Genomic_DNA"/>
</dbReference>
<dbReference type="InterPro" id="IPR051852">
    <property type="entry name" value="Alpha-type_PK"/>
</dbReference>
<feature type="region of interest" description="Disordered" evidence="1">
    <location>
        <begin position="1"/>
        <end position="37"/>
    </location>
</feature>
<feature type="compositionally biased region" description="Basic and acidic residues" evidence="1">
    <location>
        <begin position="1"/>
        <end position="20"/>
    </location>
</feature>
<evidence type="ECO:0000256" key="1">
    <source>
        <dbReference type="SAM" id="MobiDB-lite"/>
    </source>
</evidence>
<gene>
    <name evidence="2" type="primary">EEF2K_33</name>
    <name evidence="2" type="ORF">PGT21_036298</name>
</gene>
<evidence type="ECO:0000313" key="2">
    <source>
        <dbReference type="EMBL" id="KAA1115425.1"/>
    </source>
</evidence>
<feature type="compositionally biased region" description="Polar residues" evidence="1">
    <location>
        <begin position="23"/>
        <end position="35"/>
    </location>
</feature>
<name>A0A5B0QR88_PUCGR</name>
<keyword evidence="2" id="KW-0418">Kinase</keyword>
<dbReference type="PANTHER" id="PTHR45992">
    <property type="entry name" value="EUKARYOTIC ELONGATION FACTOR 2 KINASE-RELATED"/>
    <property type="match status" value="1"/>
</dbReference>
<comment type="caution">
    <text evidence="2">The sequence shown here is derived from an EMBL/GenBank/DDBJ whole genome shotgun (WGS) entry which is preliminary data.</text>
</comment>
<dbReference type="Proteomes" id="UP000324748">
    <property type="component" value="Unassembled WGS sequence"/>
</dbReference>
<feature type="compositionally biased region" description="Polar residues" evidence="1">
    <location>
        <begin position="152"/>
        <end position="164"/>
    </location>
</feature>
<dbReference type="GO" id="GO:0004674">
    <property type="term" value="F:protein serine/threonine kinase activity"/>
    <property type="evidence" value="ECO:0007669"/>
    <property type="project" value="TreeGrafter"/>
</dbReference>
<dbReference type="PANTHER" id="PTHR45992:SF2">
    <property type="entry name" value="EUKARYOTIC ELONGATION FACTOR 2 KINASE"/>
    <property type="match status" value="1"/>
</dbReference>
<organism evidence="2 3">
    <name type="scientific">Puccinia graminis f. sp. tritici</name>
    <dbReference type="NCBI Taxonomy" id="56615"/>
    <lineage>
        <taxon>Eukaryota</taxon>
        <taxon>Fungi</taxon>
        <taxon>Dikarya</taxon>
        <taxon>Basidiomycota</taxon>
        <taxon>Pucciniomycotina</taxon>
        <taxon>Pucciniomycetes</taxon>
        <taxon>Pucciniales</taxon>
        <taxon>Pucciniaceae</taxon>
        <taxon>Puccinia</taxon>
    </lineage>
</organism>
<feature type="region of interest" description="Disordered" evidence="1">
    <location>
        <begin position="151"/>
        <end position="194"/>
    </location>
</feature>
<dbReference type="GO" id="GO:1903013">
    <property type="term" value="P:response to differentiation-inducing factor 1"/>
    <property type="evidence" value="ECO:0007669"/>
    <property type="project" value="TreeGrafter"/>
</dbReference>
<evidence type="ECO:0000313" key="3">
    <source>
        <dbReference type="Proteomes" id="UP000324748"/>
    </source>
</evidence>
<keyword evidence="2" id="KW-0251">Elongation factor</keyword>
<accession>A0A5B0QR88</accession>
<keyword evidence="3" id="KW-1185">Reference proteome</keyword>
<dbReference type="AlphaFoldDB" id="A0A5B0QR88"/>
<dbReference type="GO" id="GO:0031037">
    <property type="term" value="P:myosin II filament disassembly"/>
    <property type="evidence" value="ECO:0007669"/>
    <property type="project" value="TreeGrafter"/>
</dbReference>
<keyword evidence="2" id="KW-0808">Transferase</keyword>